<evidence type="ECO:0000313" key="2">
    <source>
        <dbReference type="Proteomes" id="UP000316621"/>
    </source>
</evidence>
<organism evidence="1 2">
    <name type="scientific">Papaver somniferum</name>
    <name type="common">Opium poppy</name>
    <dbReference type="NCBI Taxonomy" id="3469"/>
    <lineage>
        <taxon>Eukaryota</taxon>
        <taxon>Viridiplantae</taxon>
        <taxon>Streptophyta</taxon>
        <taxon>Embryophyta</taxon>
        <taxon>Tracheophyta</taxon>
        <taxon>Spermatophyta</taxon>
        <taxon>Magnoliopsida</taxon>
        <taxon>Ranunculales</taxon>
        <taxon>Papaveraceae</taxon>
        <taxon>Papaveroideae</taxon>
        <taxon>Papaver</taxon>
    </lineage>
</organism>
<sequence length="98" mass="11353">MKWLRRTIFISRWSCDTCKAQDQSSPLTSDQIIIVSMRHLVPSFLQIREGSQLRIKMLSSFPSNEVHRRIAKVWKGSFLSVFRQGKLCLFGSFACKSD</sequence>
<proteinExistence type="predicted"/>
<gene>
    <name evidence="1" type="ORF">C5167_048630</name>
</gene>
<name>A0A4Y7KLE0_PAPSO</name>
<dbReference type="Gramene" id="RZC73150">
    <property type="protein sequence ID" value="RZC73150"/>
    <property type="gene ID" value="C5167_048630"/>
</dbReference>
<accession>A0A4Y7KLE0</accession>
<dbReference type="EMBL" id="CM010722">
    <property type="protein sequence ID" value="RZC73150.1"/>
    <property type="molecule type" value="Genomic_DNA"/>
</dbReference>
<dbReference type="Proteomes" id="UP000316621">
    <property type="component" value="Chromosome 8"/>
</dbReference>
<dbReference type="AlphaFoldDB" id="A0A4Y7KLE0"/>
<keyword evidence="2" id="KW-1185">Reference proteome</keyword>
<protein>
    <submittedName>
        <fullName evidence="1">Uncharacterized protein</fullName>
    </submittedName>
</protein>
<reference evidence="1 2" key="1">
    <citation type="journal article" date="2018" name="Science">
        <title>The opium poppy genome and morphinan production.</title>
        <authorList>
            <person name="Guo L."/>
            <person name="Winzer T."/>
            <person name="Yang X."/>
            <person name="Li Y."/>
            <person name="Ning Z."/>
            <person name="He Z."/>
            <person name="Teodor R."/>
            <person name="Lu Y."/>
            <person name="Bowser T.A."/>
            <person name="Graham I.A."/>
            <person name="Ye K."/>
        </authorList>
    </citation>
    <scope>NUCLEOTIDE SEQUENCE [LARGE SCALE GENOMIC DNA]</scope>
    <source>
        <strain evidence="2">cv. HN1</strain>
        <tissue evidence="1">Leaves</tissue>
    </source>
</reference>
<evidence type="ECO:0000313" key="1">
    <source>
        <dbReference type="EMBL" id="RZC73150.1"/>
    </source>
</evidence>